<protein>
    <submittedName>
        <fullName evidence="1">Uncharacterized protein</fullName>
    </submittedName>
</protein>
<dbReference type="AlphaFoldDB" id="T1J135"/>
<reference evidence="2" key="1">
    <citation type="submission" date="2011-05" db="EMBL/GenBank/DDBJ databases">
        <authorList>
            <person name="Richards S.R."/>
            <person name="Qu J."/>
            <person name="Jiang H."/>
            <person name="Jhangiani S.N."/>
            <person name="Agravi P."/>
            <person name="Goodspeed R."/>
            <person name="Gross S."/>
            <person name="Mandapat C."/>
            <person name="Jackson L."/>
            <person name="Mathew T."/>
            <person name="Pu L."/>
            <person name="Thornton R."/>
            <person name="Saada N."/>
            <person name="Wilczek-Boney K.B."/>
            <person name="Lee S."/>
            <person name="Kovar C."/>
            <person name="Wu Y."/>
            <person name="Scherer S.E."/>
            <person name="Worley K.C."/>
            <person name="Muzny D.M."/>
            <person name="Gibbs R."/>
        </authorList>
    </citation>
    <scope>NUCLEOTIDE SEQUENCE</scope>
    <source>
        <strain evidence="2">Brora</strain>
    </source>
</reference>
<keyword evidence="2" id="KW-1185">Reference proteome</keyword>
<dbReference type="EMBL" id="JH431755">
    <property type="status" value="NOT_ANNOTATED_CDS"/>
    <property type="molecule type" value="Genomic_DNA"/>
</dbReference>
<dbReference type="EnsemblMetazoa" id="SMAR007251-RA">
    <property type="protein sequence ID" value="SMAR007251-PA"/>
    <property type="gene ID" value="SMAR007251"/>
</dbReference>
<evidence type="ECO:0000313" key="2">
    <source>
        <dbReference type="Proteomes" id="UP000014500"/>
    </source>
</evidence>
<dbReference type="HOGENOM" id="CLU_1888391_0_0_1"/>
<organism evidence="1 2">
    <name type="scientific">Strigamia maritima</name>
    <name type="common">European centipede</name>
    <name type="synonym">Geophilus maritimus</name>
    <dbReference type="NCBI Taxonomy" id="126957"/>
    <lineage>
        <taxon>Eukaryota</taxon>
        <taxon>Metazoa</taxon>
        <taxon>Ecdysozoa</taxon>
        <taxon>Arthropoda</taxon>
        <taxon>Myriapoda</taxon>
        <taxon>Chilopoda</taxon>
        <taxon>Pleurostigmophora</taxon>
        <taxon>Geophilomorpha</taxon>
        <taxon>Linotaeniidae</taxon>
        <taxon>Strigamia</taxon>
    </lineage>
</organism>
<dbReference type="PhylomeDB" id="T1J135"/>
<proteinExistence type="predicted"/>
<reference evidence="1" key="2">
    <citation type="submission" date="2015-02" db="UniProtKB">
        <authorList>
            <consortium name="EnsemblMetazoa"/>
        </authorList>
    </citation>
    <scope>IDENTIFICATION</scope>
</reference>
<accession>T1J135</accession>
<name>T1J135_STRMM</name>
<evidence type="ECO:0000313" key="1">
    <source>
        <dbReference type="EnsemblMetazoa" id="SMAR007251-PA"/>
    </source>
</evidence>
<sequence length="135" mass="15672">MSPKKKPIYQVTSTKCNAIEILLGYTERSKTSWTLIIDLRDKFYHEIHVDIINIKVQIAGRFRPEKDLNSEWVYVKQERTIPIGYKLTARIIEQFRITVYAVRENPCSKNIGDSESASESDPDERVCDAKKACLY</sequence>
<dbReference type="Proteomes" id="UP000014500">
    <property type="component" value="Unassembled WGS sequence"/>
</dbReference>